<gene>
    <name evidence="2" type="ORF">SCA03_07740</name>
</gene>
<sequence length="336" mass="36257">MVFRIHFTVEDLARTHVAQPPPLMELNAAVRALQTRRHAVCFGAWRRAAFARLGPEARLVLDLIPPSGPTPTFLTPAGPGSPQELLERTRATPRSRIRADLAFIAECRPLPSWVHRLPDDPDLRRRLFDALDHVHSVLLSPTWPCVVDEAAADRAVRTRQLLTGGVEALFGSLDPRRIRWNPPVLEVALLSGMEGDLHLGGRGLLLVPSLFGTDSPGLDDDAEPQPVLRYPAHRDRTSGTPLLIDPAAPPAAPPHARSSLASLMGPTRAAVLTAIAEHPGCSTKELAAFTGLASPSASEHATTLRAAGLVRTVRHRNTALHSPTELGTTLLDTPGR</sequence>
<dbReference type="RefSeq" id="WP_086815401.1">
    <property type="nucleotide sequence ID" value="NZ_BJMM01000003.1"/>
</dbReference>
<dbReference type="Gene3D" id="1.10.10.10">
    <property type="entry name" value="Winged helix-like DNA-binding domain superfamily/Winged helix DNA-binding domain"/>
    <property type="match status" value="1"/>
</dbReference>
<dbReference type="PANTHER" id="PTHR43132">
    <property type="entry name" value="ARSENICAL RESISTANCE OPERON REPRESSOR ARSR-RELATED"/>
    <property type="match status" value="1"/>
</dbReference>
<dbReference type="InterPro" id="IPR011991">
    <property type="entry name" value="ArsR-like_HTH"/>
</dbReference>
<dbReference type="InterPro" id="IPR036388">
    <property type="entry name" value="WH-like_DNA-bd_sf"/>
</dbReference>
<dbReference type="Pfam" id="PF12802">
    <property type="entry name" value="MarR_2"/>
    <property type="match status" value="1"/>
</dbReference>
<dbReference type="AlphaFoldDB" id="A0A4Y3QUA8"/>
<dbReference type="CDD" id="cd00090">
    <property type="entry name" value="HTH_ARSR"/>
    <property type="match status" value="1"/>
</dbReference>
<dbReference type="PANTHER" id="PTHR43132:SF8">
    <property type="entry name" value="HTH-TYPE TRANSCRIPTIONAL REGULATOR KMTR"/>
    <property type="match status" value="1"/>
</dbReference>
<dbReference type="OrthoDB" id="3808065at2"/>
<feature type="domain" description="HTH marR-type" evidence="1">
    <location>
        <begin position="265"/>
        <end position="316"/>
    </location>
</feature>
<accession>A0A4Y3QUA8</accession>
<protein>
    <submittedName>
        <fullName evidence="2">Transcriptional regulator</fullName>
    </submittedName>
</protein>
<dbReference type="InterPro" id="IPR051011">
    <property type="entry name" value="Metal_resp_trans_reg"/>
</dbReference>
<name>A0A4Y3QUA8_STRCI</name>
<evidence type="ECO:0000259" key="1">
    <source>
        <dbReference type="Pfam" id="PF12802"/>
    </source>
</evidence>
<dbReference type="InterPro" id="IPR036390">
    <property type="entry name" value="WH_DNA-bd_sf"/>
</dbReference>
<dbReference type="SUPFAM" id="SSF46785">
    <property type="entry name" value="Winged helix' DNA-binding domain"/>
    <property type="match status" value="1"/>
</dbReference>
<dbReference type="InterPro" id="IPR000835">
    <property type="entry name" value="HTH_MarR-typ"/>
</dbReference>
<proteinExistence type="predicted"/>
<dbReference type="EMBL" id="BJMM01000003">
    <property type="protein sequence ID" value="GEB48223.1"/>
    <property type="molecule type" value="Genomic_DNA"/>
</dbReference>
<dbReference type="Proteomes" id="UP000319210">
    <property type="component" value="Unassembled WGS sequence"/>
</dbReference>
<keyword evidence="3" id="KW-1185">Reference proteome</keyword>
<comment type="caution">
    <text evidence="2">The sequence shown here is derived from an EMBL/GenBank/DDBJ whole genome shotgun (WGS) entry which is preliminary data.</text>
</comment>
<organism evidence="2 3">
    <name type="scientific">Streptomyces cacaoi</name>
    <dbReference type="NCBI Taxonomy" id="1898"/>
    <lineage>
        <taxon>Bacteria</taxon>
        <taxon>Bacillati</taxon>
        <taxon>Actinomycetota</taxon>
        <taxon>Actinomycetes</taxon>
        <taxon>Kitasatosporales</taxon>
        <taxon>Streptomycetaceae</taxon>
        <taxon>Streptomyces</taxon>
    </lineage>
</organism>
<reference evidence="2 3" key="1">
    <citation type="submission" date="2019-06" db="EMBL/GenBank/DDBJ databases">
        <title>Whole genome shotgun sequence of Streptomyces cacaoi subsp. cacaoi NBRC 12748.</title>
        <authorList>
            <person name="Hosoyama A."/>
            <person name="Uohara A."/>
            <person name="Ohji S."/>
            <person name="Ichikawa N."/>
        </authorList>
    </citation>
    <scope>NUCLEOTIDE SEQUENCE [LARGE SCALE GENOMIC DNA]</scope>
    <source>
        <strain evidence="2 3">NBRC 12748</strain>
    </source>
</reference>
<evidence type="ECO:0000313" key="3">
    <source>
        <dbReference type="Proteomes" id="UP000319210"/>
    </source>
</evidence>
<dbReference type="GO" id="GO:0003700">
    <property type="term" value="F:DNA-binding transcription factor activity"/>
    <property type="evidence" value="ECO:0007669"/>
    <property type="project" value="InterPro"/>
</dbReference>
<evidence type="ECO:0000313" key="2">
    <source>
        <dbReference type="EMBL" id="GEB48223.1"/>
    </source>
</evidence>